<dbReference type="Pfam" id="PF00067">
    <property type="entry name" value="p450"/>
    <property type="match status" value="1"/>
</dbReference>
<dbReference type="HOGENOM" id="CLU_001570_4_2_1"/>
<dbReference type="PRINTS" id="PR00463">
    <property type="entry name" value="EP450I"/>
</dbReference>
<evidence type="ECO:0008006" key="16">
    <source>
        <dbReference type="Google" id="ProtNLM"/>
    </source>
</evidence>
<evidence type="ECO:0000256" key="6">
    <source>
        <dbReference type="ARBA" id="ARBA00022723"/>
    </source>
</evidence>
<keyword evidence="8" id="KW-0472">Membrane</keyword>
<evidence type="ECO:0000256" key="8">
    <source>
        <dbReference type="ARBA" id="ARBA00022989"/>
    </source>
</evidence>
<evidence type="ECO:0000313" key="14">
    <source>
        <dbReference type="EnsemblPlants" id="LPERR02G17630.1"/>
    </source>
</evidence>
<keyword evidence="11 13" id="KW-0503">Monooxygenase</keyword>
<comment type="cofactor">
    <cofactor evidence="1 12">
        <name>heme</name>
        <dbReference type="ChEBI" id="CHEBI:30413"/>
    </cofactor>
</comment>
<dbReference type="Gramene" id="LPERR02G17630.1">
    <property type="protein sequence ID" value="LPERR02G17630.1"/>
    <property type="gene ID" value="LPERR02G17630"/>
</dbReference>
<keyword evidence="5" id="KW-0812">Transmembrane</keyword>
<reference evidence="14" key="3">
    <citation type="submission" date="2015-04" db="UniProtKB">
        <authorList>
            <consortium name="EnsemblPlants"/>
        </authorList>
    </citation>
    <scope>IDENTIFICATION</scope>
</reference>
<reference evidence="14 15" key="1">
    <citation type="submission" date="2012-08" db="EMBL/GenBank/DDBJ databases">
        <title>Oryza genome evolution.</title>
        <authorList>
            <person name="Wing R.A."/>
        </authorList>
    </citation>
    <scope>NUCLEOTIDE SEQUENCE</scope>
</reference>
<evidence type="ECO:0000256" key="1">
    <source>
        <dbReference type="ARBA" id="ARBA00001971"/>
    </source>
</evidence>
<comment type="similarity">
    <text evidence="3 13">Belongs to the cytochrome P450 family.</text>
</comment>
<evidence type="ECO:0000256" key="11">
    <source>
        <dbReference type="ARBA" id="ARBA00023033"/>
    </source>
</evidence>
<dbReference type="GO" id="GO:0004497">
    <property type="term" value="F:monooxygenase activity"/>
    <property type="evidence" value="ECO:0007669"/>
    <property type="project" value="UniProtKB-KW"/>
</dbReference>
<protein>
    <recommendedName>
        <fullName evidence="16">Cytochrome P450</fullName>
    </recommendedName>
</protein>
<sequence>MESKMLLALGLSVLIIAIISKLISLATKPRLNLPPGPWTLPVIGSIHHLVRNPSVHRAVRALSEKHGPLMQLWLGEVPIVVASTPEVVQEIVKNLDLQFADRHLSTTSSIISFGASDIFFAPYGELWRQLRKLSMQELLSAARVRSFQRIREDEVGGLVREIAAAADAGAAVNLTERASRLVNDVVTRCSVGERCRYRDEFLDALDTAKSQLKWLTVADIFPSSRLAQMVGTAPRKALAGRTRMLRIIDEIIRERKEQMAAGEDAGKECFIDVLLKLEKEGGTSIQVTTEIVVVLIFDVFTGGSESSSTVLIWILTELVRWPRVMAKAQVEIRQALKGKSTITEDDIVGLNYLKMVIKETLRLHVPAPFLSPRKCRETCKVMGYDVPKGTSVFVNMWAICRDPRYWEDPEEFKPERFENNNIDYKGNNFEFIPFGAGRRICPGINLALANLELALASLIYHFDWKLPNEMEPKDLDIRETVGITAAKLTSLDLCPITRIDPRVA</sequence>
<evidence type="ECO:0000256" key="7">
    <source>
        <dbReference type="ARBA" id="ARBA00022857"/>
    </source>
</evidence>
<dbReference type="GO" id="GO:0005506">
    <property type="term" value="F:iron ion binding"/>
    <property type="evidence" value="ECO:0007669"/>
    <property type="project" value="InterPro"/>
</dbReference>
<dbReference type="PROSITE" id="PS00086">
    <property type="entry name" value="CYTOCHROME_P450"/>
    <property type="match status" value="1"/>
</dbReference>
<name>A0A0D9VHH7_9ORYZ</name>
<dbReference type="PANTHER" id="PTHR47955">
    <property type="entry name" value="CYTOCHROME P450 FAMILY 71 PROTEIN"/>
    <property type="match status" value="1"/>
</dbReference>
<organism evidence="14 15">
    <name type="scientific">Leersia perrieri</name>
    <dbReference type="NCBI Taxonomy" id="77586"/>
    <lineage>
        <taxon>Eukaryota</taxon>
        <taxon>Viridiplantae</taxon>
        <taxon>Streptophyta</taxon>
        <taxon>Embryophyta</taxon>
        <taxon>Tracheophyta</taxon>
        <taxon>Spermatophyta</taxon>
        <taxon>Magnoliopsida</taxon>
        <taxon>Liliopsida</taxon>
        <taxon>Poales</taxon>
        <taxon>Poaceae</taxon>
        <taxon>BOP clade</taxon>
        <taxon>Oryzoideae</taxon>
        <taxon>Oryzeae</taxon>
        <taxon>Oryzinae</taxon>
        <taxon>Leersia</taxon>
    </lineage>
</organism>
<dbReference type="InterPro" id="IPR036396">
    <property type="entry name" value="Cyt_P450_sf"/>
</dbReference>
<keyword evidence="15" id="KW-1185">Reference proteome</keyword>
<keyword evidence="8" id="KW-1133">Transmembrane helix</keyword>
<dbReference type="Gene3D" id="1.10.630.10">
    <property type="entry name" value="Cytochrome P450"/>
    <property type="match status" value="1"/>
</dbReference>
<evidence type="ECO:0000256" key="13">
    <source>
        <dbReference type="RuleBase" id="RU000461"/>
    </source>
</evidence>
<accession>A0A0D9VHH7</accession>
<dbReference type="InterPro" id="IPR017972">
    <property type="entry name" value="Cyt_P450_CS"/>
</dbReference>
<dbReference type="FunFam" id="1.10.630.10:FF:000008">
    <property type="entry name" value="Cytochrome P450 71D8"/>
    <property type="match status" value="1"/>
</dbReference>
<dbReference type="PRINTS" id="PR00385">
    <property type="entry name" value="P450"/>
</dbReference>
<dbReference type="InterPro" id="IPR001128">
    <property type="entry name" value="Cyt_P450"/>
</dbReference>
<dbReference type="InterPro" id="IPR002401">
    <property type="entry name" value="Cyt_P450_E_grp-I"/>
</dbReference>
<evidence type="ECO:0000256" key="9">
    <source>
        <dbReference type="ARBA" id="ARBA00023002"/>
    </source>
</evidence>
<dbReference type="STRING" id="77586.A0A0D9VHH7"/>
<dbReference type="CDD" id="cd11072">
    <property type="entry name" value="CYP71-like"/>
    <property type="match status" value="1"/>
</dbReference>
<evidence type="ECO:0000256" key="12">
    <source>
        <dbReference type="PIRSR" id="PIRSR602401-1"/>
    </source>
</evidence>
<dbReference type="Proteomes" id="UP000032180">
    <property type="component" value="Chromosome 2"/>
</dbReference>
<evidence type="ECO:0000313" key="15">
    <source>
        <dbReference type="Proteomes" id="UP000032180"/>
    </source>
</evidence>
<keyword evidence="4 12" id="KW-0349">Heme</keyword>
<dbReference type="eggNOG" id="KOG0156">
    <property type="taxonomic scope" value="Eukaryota"/>
</dbReference>
<dbReference type="EnsemblPlants" id="LPERR02G17630.1">
    <property type="protein sequence ID" value="LPERR02G17630.1"/>
    <property type="gene ID" value="LPERR02G17630"/>
</dbReference>
<evidence type="ECO:0000256" key="10">
    <source>
        <dbReference type="ARBA" id="ARBA00023004"/>
    </source>
</evidence>
<dbReference type="GO" id="GO:0016705">
    <property type="term" value="F:oxidoreductase activity, acting on paired donors, with incorporation or reduction of molecular oxygen"/>
    <property type="evidence" value="ECO:0007669"/>
    <property type="project" value="InterPro"/>
</dbReference>
<reference evidence="15" key="2">
    <citation type="submission" date="2013-12" db="EMBL/GenBank/DDBJ databases">
        <authorList>
            <person name="Yu Y."/>
            <person name="Lee S."/>
            <person name="de Baynast K."/>
            <person name="Wissotski M."/>
            <person name="Liu L."/>
            <person name="Talag J."/>
            <person name="Goicoechea J."/>
            <person name="Angelova A."/>
            <person name="Jetty R."/>
            <person name="Kudrna D."/>
            <person name="Golser W."/>
            <person name="Rivera L."/>
            <person name="Zhang J."/>
            <person name="Wing R."/>
        </authorList>
    </citation>
    <scope>NUCLEOTIDE SEQUENCE</scope>
</reference>
<keyword evidence="6 12" id="KW-0479">Metal-binding</keyword>
<evidence type="ECO:0000256" key="5">
    <source>
        <dbReference type="ARBA" id="ARBA00022692"/>
    </source>
</evidence>
<dbReference type="GO" id="GO:0016102">
    <property type="term" value="P:diterpenoid biosynthetic process"/>
    <property type="evidence" value="ECO:0007669"/>
    <property type="project" value="UniProtKB-ARBA"/>
</dbReference>
<evidence type="ECO:0000256" key="4">
    <source>
        <dbReference type="ARBA" id="ARBA00022617"/>
    </source>
</evidence>
<keyword evidence="7" id="KW-0521">NADP</keyword>
<dbReference type="SUPFAM" id="SSF48264">
    <property type="entry name" value="Cytochrome P450"/>
    <property type="match status" value="1"/>
</dbReference>
<evidence type="ECO:0000256" key="2">
    <source>
        <dbReference type="ARBA" id="ARBA00004167"/>
    </source>
</evidence>
<evidence type="ECO:0000256" key="3">
    <source>
        <dbReference type="ARBA" id="ARBA00010617"/>
    </source>
</evidence>
<feature type="binding site" description="axial binding residue" evidence="12">
    <location>
        <position position="441"/>
    </location>
    <ligand>
        <name>heme</name>
        <dbReference type="ChEBI" id="CHEBI:30413"/>
    </ligand>
    <ligandPart>
        <name>Fe</name>
        <dbReference type="ChEBI" id="CHEBI:18248"/>
    </ligandPart>
</feature>
<proteinExistence type="inferred from homology"/>
<dbReference type="PANTHER" id="PTHR47955:SF11">
    <property type="entry name" value="4-HYDROXYPHENYLACETALDEHYDE OXIME MONOOXYGENASE"/>
    <property type="match status" value="1"/>
</dbReference>
<dbReference type="GO" id="GO:0020037">
    <property type="term" value="F:heme binding"/>
    <property type="evidence" value="ECO:0007669"/>
    <property type="project" value="InterPro"/>
</dbReference>
<dbReference type="AlphaFoldDB" id="A0A0D9VHH7"/>
<keyword evidence="10 12" id="KW-0408">Iron</keyword>
<keyword evidence="9 13" id="KW-0560">Oxidoreductase</keyword>
<comment type="subcellular location">
    <subcellularLocation>
        <location evidence="2">Membrane</location>
        <topology evidence="2">Single-pass membrane protein</topology>
    </subcellularLocation>
</comment>
<dbReference type="GO" id="GO:0016020">
    <property type="term" value="C:membrane"/>
    <property type="evidence" value="ECO:0007669"/>
    <property type="project" value="UniProtKB-SubCell"/>
</dbReference>